<evidence type="ECO:0000313" key="3">
    <source>
        <dbReference type="Proteomes" id="UP000287853"/>
    </source>
</evidence>
<reference evidence="2 3" key="1">
    <citation type="submission" date="2017-01" db="EMBL/GenBank/DDBJ databases">
        <title>The cable genome- insights into the physiology and evolution of filamentous bacteria capable of sulfide oxidation via long distance electron transfer.</title>
        <authorList>
            <person name="Schreiber L."/>
            <person name="Bjerg J.T."/>
            <person name="Boggild A."/>
            <person name="Van De Vossenberg J."/>
            <person name="Meysman F."/>
            <person name="Nielsen L.P."/>
            <person name="Schramm A."/>
            <person name="Kjeldsen K.U."/>
        </authorList>
    </citation>
    <scope>NUCLEOTIDE SEQUENCE [LARGE SCALE GENOMIC DNA]</scope>
    <source>
        <strain evidence="2">MCF</strain>
    </source>
</reference>
<dbReference type="Proteomes" id="UP000287853">
    <property type="component" value="Unassembled WGS sequence"/>
</dbReference>
<accession>A0A444IQ46</accession>
<organism evidence="2 3">
    <name type="scientific">Candidatus Electrothrix aarhusensis</name>
    <dbReference type="NCBI Taxonomy" id="1859131"/>
    <lineage>
        <taxon>Bacteria</taxon>
        <taxon>Pseudomonadati</taxon>
        <taxon>Thermodesulfobacteriota</taxon>
        <taxon>Desulfobulbia</taxon>
        <taxon>Desulfobulbales</taxon>
        <taxon>Desulfobulbaceae</taxon>
        <taxon>Candidatus Electrothrix</taxon>
    </lineage>
</organism>
<name>A0A444IQ46_9BACT</name>
<evidence type="ECO:0000313" key="2">
    <source>
        <dbReference type="EMBL" id="RWX42935.1"/>
    </source>
</evidence>
<evidence type="ECO:0000256" key="1">
    <source>
        <dbReference type="SAM" id="Phobius"/>
    </source>
</evidence>
<protein>
    <submittedName>
        <fullName evidence="2">Uncharacterized protein</fullName>
    </submittedName>
</protein>
<sequence length="78" mass="8820">MISIKNNFGQIKEYDNILIEIVFFIVKVIGLVFLLHLAAGGYPGDAKIKFSELTTASNHKENIILGKKTGWVVRQKRM</sequence>
<proteinExistence type="predicted"/>
<comment type="caution">
    <text evidence="2">The sequence shown here is derived from an EMBL/GenBank/DDBJ whole genome shotgun (WGS) entry which is preliminary data.</text>
</comment>
<dbReference type="EMBL" id="MTKO01000137">
    <property type="protein sequence ID" value="RWX42935.1"/>
    <property type="molecule type" value="Genomic_DNA"/>
</dbReference>
<keyword evidence="1" id="KW-0812">Transmembrane</keyword>
<dbReference type="AlphaFoldDB" id="A0A444IQ46"/>
<feature type="transmembrane region" description="Helical" evidence="1">
    <location>
        <begin position="17"/>
        <end position="39"/>
    </location>
</feature>
<keyword evidence="3" id="KW-1185">Reference proteome</keyword>
<keyword evidence="1" id="KW-1133">Transmembrane helix</keyword>
<keyword evidence="1" id="KW-0472">Membrane</keyword>
<gene>
    <name evidence="2" type="ORF">H206_00482</name>
</gene>